<gene>
    <name evidence="2" type="ORF">D9V32_14115</name>
</gene>
<name>A0A3L7A245_9MICO</name>
<evidence type="ECO:0000313" key="2">
    <source>
        <dbReference type="EMBL" id="RLP73661.1"/>
    </source>
</evidence>
<dbReference type="AlphaFoldDB" id="A0A3L7A245"/>
<dbReference type="RefSeq" id="WP_121649564.1">
    <property type="nucleotide sequence ID" value="NZ_RCUX01000013.1"/>
</dbReference>
<comment type="caution">
    <text evidence="2">The sequence shown here is derived from an EMBL/GenBank/DDBJ whole genome shotgun (WGS) entry which is preliminary data.</text>
</comment>
<reference evidence="2 3" key="1">
    <citation type="submission" date="2018-10" db="EMBL/GenBank/DDBJ databases">
        <authorList>
            <person name="Li J."/>
        </authorList>
    </citation>
    <scope>NUCLEOTIDE SEQUENCE [LARGE SCALE GENOMIC DNA]</scope>
    <source>
        <strain evidence="2 3">IF 016277</strain>
    </source>
</reference>
<proteinExistence type="predicted"/>
<dbReference type="OrthoDB" id="9793864at2"/>
<dbReference type="InterPro" id="IPR010359">
    <property type="entry name" value="IrrE_HExxH"/>
</dbReference>
<protein>
    <submittedName>
        <fullName evidence="2">ImmA/IrrE family metallo-endopeptidase</fullName>
    </submittedName>
</protein>
<organism evidence="2 3">
    <name type="scientific">Mycetocola tolaasinivorans</name>
    <dbReference type="NCBI Taxonomy" id="76635"/>
    <lineage>
        <taxon>Bacteria</taxon>
        <taxon>Bacillati</taxon>
        <taxon>Actinomycetota</taxon>
        <taxon>Actinomycetes</taxon>
        <taxon>Micrococcales</taxon>
        <taxon>Microbacteriaceae</taxon>
        <taxon>Mycetocola</taxon>
    </lineage>
</organism>
<accession>A0A3L7A245</accession>
<evidence type="ECO:0000259" key="1">
    <source>
        <dbReference type="Pfam" id="PF06114"/>
    </source>
</evidence>
<dbReference type="EMBL" id="RCUX01000013">
    <property type="protein sequence ID" value="RLP73661.1"/>
    <property type="molecule type" value="Genomic_DNA"/>
</dbReference>
<dbReference type="Proteomes" id="UP000272503">
    <property type="component" value="Unassembled WGS sequence"/>
</dbReference>
<dbReference type="Gene3D" id="1.10.10.2910">
    <property type="match status" value="1"/>
</dbReference>
<feature type="domain" description="IrrE N-terminal-like" evidence="1">
    <location>
        <begin position="9"/>
        <end position="97"/>
    </location>
</feature>
<dbReference type="Pfam" id="PF06114">
    <property type="entry name" value="Peptidase_M78"/>
    <property type="match status" value="1"/>
</dbReference>
<sequence>MYDPHAHATDMGVKIVHRPIGKETGLWVPRYNAIFLRPGMTARHERSVLAHEVAHATLKHSATSRREEAAADQLAAYKLIDHDRLVSAFKWSRHIPEVALELWVTDHILRTYLRSPKWQDHP</sequence>
<evidence type="ECO:0000313" key="3">
    <source>
        <dbReference type="Proteomes" id="UP000272503"/>
    </source>
</evidence>
<keyword evidence="3" id="KW-1185">Reference proteome</keyword>